<keyword evidence="3" id="KW-1185">Reference proteome</keyword>
<protein>
    <submittedName>
        <fullName evidence="2">Permease</fullName>
    </submittedName>
</protein>
<feature type="domain" description="AB hydrolase-1" evidence="1">
    <location>
        <begin position="36"/>
        <end position="158"/>
    </location>
</feature>
<comment type="caution">
    <text evidence="2">The sequence shown here is derived from an EMBL/GenBank/DDBJ whole genome shotgun (WGS) entry which is preliminary data.</text>
</comment>
<evidence type="ECO:0000313" key="3">
    <source>
        <dbReference type="Proteomes" id="UP000078454"/>
    </source>
</evidence>
<dbReference type="InterPro" id="IPR053145">
    <property type="entry name" value="AB_hydrolase_Est10"/>
</dbReference>
<reference evidence="2 3" key="1">
    <citation type="submission" date="2016-05" db="EMBL/GenBank/DDBJ databases">
        <title>Paenibacillus sp. 1ZS3-15 nov., isolated from the rhizosphere soil.</title>
        <authorList>
            <person name="Zhang X.X."/>
            <person name="Zhang J."/>
        </authorList>
    </citation>
    <scope>NUCLEOTIDE SEQUENCE [LARGE SCALE GENOMIC DNA]</scope>
    <source>
        <strain evidence="2 3">1ZS3-15</strain>
    </source>
</reference>
<gene>
    <name evidence="2" type="ORF">A8708_19805</name>
</gene>
<dbReference type="SUPFAM" id="SSF53474">
    <property type="entry name" value="alpha/beta-Hydrolases"/>
    <property type="match status" value="1"/>
</dbReference>
<accession>A0A198A551</accession>
<dbReference type="InterPro" id="IPR029058">
    <property type="entry name" value="AB_hydrolase_fold"/>
</dbReference>
<dbReference type="EMBL" id="LYPB01000076">
    <property type="protein sequence ID" value="OAS16267.1"/>
    <property type="molecule type" value="Genomic_DNA"/>
</dbReference>
<dbReference type="AlphaFoldDB" id="A0A198A551"/>
<proteinExistence type="predicted"/>
<dbReference type="STRING" id="1850517.A8708_19805"/>
<dbReference type="GO" id="GO:0052689">
    <property type="term" value="F:carboxylic ester hydrolase activity"/>
    <property type="evidence" value="ECO:0007669"/>
    <property type="project" value="TreeGrafter"/>
</dbReference>
<dbReference type="InterPro" id="IPR000073">
    <property type="entry name" value="AB_hydrolase_1"/>
</dbReference>
<name>A0A198A551_9BACL</name>
<dbReference type="Proteomes" id="UP000078454">
    <property type="component" value="Unassembled WGS sequence"/>
</dbReference>
<dbReference type="OrthoDB" id="9780269at2"/>
<dbReference type="PANTHER" id="PTHR43265:SF1">
    <property type="entry name" value="ESTERASE ESTD"/>
    <property type="match status" value="1"/>
</dbReference>
<dbReference type="PANTHER" id="PTHR43265">
    <property type="entry name" value="ESTERASE ESTD"/>
    <property type="match status" value="1"/>
</dbReference>
<evidence type="ECO:0000259" key="1">
    <source>
        <dbReference type="Pfam" id="PF00561"/>
    </source>
</evidence>
<evidence type="ECO:0000313" key="2">
    <source>
        <dbReference type="EMBL" id="OAS16267.1"/>
    </source>
</evidence>
<sequence length="276" mass="31133">MEHAITIQSDDVELAATLHYPTQQTAAVQPDCQRYPLIIICHGFIGSRIGVDRLFVKAARSFSEQGYFVLRFDYGGCGESTGDYGAGGLDVLIEQTRRVIDYGVSIDCVDLSRVILLGHSLGGAAAVLTAAKDHRVKTLVLWSAVAHPHNDIMRIVGKNEYEKLPLGGTIDHHGYKLTSRFFDSLSQHQPFEQLRKFTGDVFVLHGTADETIPVDYAPLYQKMFWLRKEGQCDLELVFQANHTYSTTPSTTELLEKTGDWLNYTYKRNKEWNDWTI</sequence>
<organism evidence="2 3">
    <name type="scientific">Paenibacillus oryzisoli</name>
    <dbReference type="NCBI Taxonomy" id="1850517"/>
    <lineage>
        <taxon>Bacteria</taxon>
        <taxon>Bacillati</taxon>
        <taxon>Bacillota</taxon>
        <taxon>Bacilli</taxon>
        <taxon>Bacillales</taxon>
        <taxon>Paenibacillaceae</taxon>
        <taxon>Paenibacillus</taxon>
    </lineage>
</organism>
<dbReference type="RefSeq" id="WP_068667156.1">
    <property type="nucleotide sequence ID" value="NZ_LYPB01000076.1"/>
</dbReference>
<dbReference type="Gene3D" id="3.40.50.1820">
    <property type="entry name" value="alpha/beta hydrolase"/>
    <property type="match status" value="1"/>
</dbReference>
<dbReference type="Pfam" id="PF00561">
    <property type="entry name" value="Abhydrolase_1"/>
    <property type="match status" value="1"/>
</dbReference>